<keyword evidence="4 7" id="KW-0812">Transmembrane</keyword>
<name>A0ABV1HWJ8_9FIRM</name>
<evidence type="ECO:0000256" key="3">
    <source>
        <dbReference type="ARBA" id="ARBA00022475"/>
    </source>
</evidence>
<keyword evidence="2" id="KW-0813">Transport</keyword>
<feature type="transmembrane region" description="Helical" evidence="7">
    <location>
        <begin position="187"/>
        <end position="206"/>
    </location>
</feature>
<dbReference type="InterPro" id="IPR002528">
    <property type="entry name" value="MATE_fam"/>
</dbReference>
<keyword evidence="9" id="KW-1185">Reference proteome</keyword>
<comment type="caution">
    <text evidence="8">The sequence shown here is derived from an EMBL/GenBank/DDBJ whole genome shotgun (WGS) entry which is preliminary data.</text>
</comment>
<evidence type="ECO:0000256" key="6">
    <source>
        <dbReference type="ARBA" id="ARBA00023136"/>
    </source>
</evidence>
<organism evidence="8 9">
    <name type="scientific">Hominiventricola aquisgranensis</name>
    <dbReference type="NCBI Taxonomy" id="3133164"/>
    <lineage>
        <taxon>Bacteria</taxon>
        <taxon>Bacillati</taxon>
        <taxon>Bacillota</taxon>
        <taxon>Clostridia</taxon>
        <taxon>Lachnospirales</taxon>
        <taxon>Lachnospiraceae</taxon>
        <taxon>Hominiventricola</taxon>
    </lineage>
</organism>
<evidence type="ECO:0000256" key="4">
    <source>
        <dbReference type="ARBA" id="ARBA00022692"/>
    </source>
</evidence>
<dbReference type="Proteomes" id="UP001470288">
    <property type="component" value="Unassembled WGS sequence"/>
</dbReference>
<evidence type="ECO:0000256" key="2">
    <source>
        <dbReference type="ARBA" id="ARBA00022448"/>
    </source>
</evidence>
<dbReference type="PANTHER" id="PTHR43549:SF3">
    <property type="entry name" value="MULTIDRUG RESISTANCE PROTEIN YPNP-RELATED"/>
    <property type="match status" value="1"/>
</dbReference>
<dbReference type="PANTHER" id="PTHR43549">
    <property type="entry name" value="MULTIDRUG RESISTANCE PROTEIN YPNP-RELATED"/>
    <property type="match status" value="1"/>
</dbReference>
<accession>A0ABV1HWJ8</accession>
<evidence type="ECO:0000313" key="9">
    <source>
        <dbReference type="Proteomes" id="UP001470288"/>
    </source>
</evidence>
<keyword evidence="5 7" id="KW-1133">Transmembrane helix</keyword>
<keyword evidence="3" id="KW-1003">Cell membrane</keyword>
<dbReference type="InterPro" id="IPR052031">
    <property type="entry name" value="Membrane_Transporter-Flippase"/>
</dbReference>
<dbReference type="EMBL" id="JBBMFC010000001">
    <property type="protein sequence ID" value="MEQ2577311.1"/>
    <property type="molecule type" value="Genomic_DNA"/>
</dbReference>
<gene>
    <name evidence="8" type="ORF">WMO62_00455</name>
</gene>
<reference evidence="8 9" key="1">
    <citation type="submission" date="2024-03" db="EMBL/GenBank/DDBJ databases">
        <title>Human intestinal bacterial collection.</title>
        <authorList>
            <person name="Pauvert C."/>
            <person name="Hitch T.C.A."/>
            <person name="Clavel T."/>
        </authorList>
    </citation>
    <scope>NUCLEOTIDE SEQUENCE [LARGE SCALE GENOMIC DNA]</scope>
    <source>
        <strain evidence="8 9">CLA-AA-H78B</strain>
    </source>
</reference>
<evidence type="ECO:0000313" key="8">
    <source>
        <dbReference type="EMBL" id="MEQ2577311.1"/>
    </source>
</evidence>
<feature type="transmembrane region" description="Helical" evidence="7">
    <location>
        <begin position="147"/>
        <end position="166"/>
    </location>
</feature>
<keyword evidence="6 7" id="KW-0472">Membrane</keyword>
<sequence>MWTGWHKFDEFHLRREDFSDLMRTSASHLKIGFTMGFQMSVMCIGQLSMQSAVNALGSVAVAGYTVATKVDQVSVLVNNAMISAVSAFVSQNYGAGNRERIRQGVRAGLIQTQALNVLMGVGILLLREPIVALFIEHPTKEIIVYSNGYLNWVAPCYLLLGFLAIYRCAVQSMGNTIAPFTACIIELVMRLGSTIGLCAVAGYLGVCLASPLAWLGACSLLVPVYYHMVTIQSHAHVQ</sequence>
<evidence type="ECO:0000256" key="1">
    <source>
        <dbReference type="ARBA" id="ARBA00004651"/>
    </source>
</evidence>
<evidence type="ECO:0000256" key="7">
    <source>
        <dbReference type="SAM" id="Phobius"/>
    </source>
</evidence>
<dbReference type="Pfam" id="PF01554">
    <property type="entry name" value="MatE"/>
    <property type="match status" value="1"/>
</dbReference>
<dbReference type="RefSeq" id="WP_349143429.1">
    <property type="nucleotide sequence ID" value="NZ_JBBMFC010000001.1"/>
</dbReference>
<feature type="transmembrane region" description="Helical" evidence="7">
    <location>
        <begin position="114"/>
        <end position="135"/>
    </location>
</feature>
<protein>
    <submittedName>
        <fullName evidence="8">MATE family efflux transporter</fullName>
    </submittedName>
</protein>
<evidence type="ECO:0000256" key="5">
    <source>
        <dbReference type="ARBA" id="ARBA00022989"/>
    </source>
</evidence>
<proteinExistence type="predicted"/>
<comment type="subcellular location">
    <subcellularLocation>
        <location evidence="1">Cell membrane</location>
        <topology evidence="1">Multi-pass membrane protein</topology>
    </subcellularLocation>
</comment>